<dbReference type="InterPro" id="IPR036689">
    <property type="entry name" value="ESAT-6-like_sf"/>
</dbReference>
<dbReference type="Proteomes" id="UP000199701">
    <property type="component" value="Unassembled WGS sequence"/>
</dbReference>
<dbReference type="Pfam" id="PF06013">
    <property type="entry name" value="WXG100"/>
    <property type="match status" value="1"/>
</dbReference>
<dbReference type="EMBL" id="FOJI01000005">
    <property type="protein sequence ID" value="SEW13107.1"/>
    <property type="molecule type" value="Genomic_DNA"/>
</dbReference>
<protein>
    <recommendedName>
        <fullName evidence="1">ESAT-6-like protein</fullName>
    </recommendedName>
</protein>
<accession>A0A1I0PFD1</accession>
<comment type="similarity">
    <text evidence="1">Belongs to the WXG100 family.</text>
</comment>
<dbReference type="RefSeq" id="WP_092452361.1">
    <property type="nucleotide sequence ID" value="NZ_FOJI01000005.1"/>
</dbReference>
<gene>
    <name evidence="2" type="ORF">SAMN05421659_10548</name>
</gene>
<sequence>MAERITVTPEELRTSSSNFTTKSGQIREILSYLRTEVNNLEASWKGAAQSQFFVMYSEMESTLNQFPDVLDGISGQLTTVADTLEETDEALKTALQG</sequence>
<dbReference type="NCBIfam" id="TIGR03930">
    <property type="entry name" value="WXG100_ESAT6"/>
    <property type="match status" value="1"/>
</dbReference>
<dbReference type="STRING" id="99656.SAMN05421659_10548"/>
<dbReference type="OrthoDB" id="4978934at2"/>
<evidence type="ECO:0000313" key="2">
    <source>
        <dbReference type="EMBL" id="SEW13107.1"/>
    </source>
</evidence>
<organism evidence="2 3">
    <name type="scientific">[Clostridium] fimetarium</name>
    <dbReference type="NCBI Taxonomy" id="99656"/>
    <lineage>
        <taxon>Bacteria</taxon>
        <taxon>Bacillati</taxon>
        <taxon>Bacillota</taxon>
        <taxon>Clostridia</taxon>
        <taxon>Lachnospirales</taxon>
        <taxon>Lachnospiraceae</taxon>
    </lineage>
</organism>
<dbReference type="AlphaFoldDB" id="A0A1I0PFD1"/>
<reference evidence="2 3" key="1">
    <citation type="submission" date="2016-10" db="EMBL/GenBank/DDBJ databases">
        <authorList>
            <person name="de Groot N.N."/>
        </authorList>
    </citation>
    <scope>NUCLEOTIDE SEQUENCE [LARGE SCALE GENOMIC DNA]</scope>
    <source>
        <strain evidence="2 3">DSM 9179</strain>
    </source>
</reference>
<keyword evidence="3" id="KW-1185">Reference proteome</keyword>
<dbReference type="Gene3D" id="1.10.287.1060">
    <property type="entry name" value="ESAT-6-like"/>
    <property type="match status" value="1"/>
</dbReference>
<evidence type="ECO:0000256" key="1">
    <source>
        <dbReference type="RuleBase" id="RU362001"/>
    </source>
</evidence>
<dbReference type="SUPFAM" id="SSF140453">
    <property type="entry name" value="EsxAB dimer-like"/>
    <property type="match status" value="1"/>
</dbReference>
<evidence type="ECO:0000313" key="3">
    <source>
        <dbReference type="Proteomes" id="UP000199701"/>
    </source>
</evidence>
<proteinExistence type="inferred from homology"/>
<dbReference type="InterPro" id="IPR010310">
    <property type="entry name" value="T7SS_ESAT-6-like"/>
</dbReference>
<name>A0A1I0PFD1_9FIRM</name>